<proteinExistence type="predicted"/>
<evidence type="ECO:0000256" key="3">
    <source>
        <dbReference type="ARBA" id="ARBA00022692"/>
    </source>
</evidence>
<evidence type="ECO:0000256" key="1">
    <source>
        <dbReference type="ARBA" id="ARBA00004141"/>
    </source>
</evidence>
<evidence type="ECO:0000256" key="6">
    <source>
        <dbReference type="ARBA" id="ARBA00023136"/>
    </source>
</evidence>
<feature type="transmembrane region" description="Helical" evidence="8">
    <location>
        <begin position="16"/>
        <end position="35"/>
    </location>
</feature>
<feature type="transmembrane region" description="Helical" evidence="8">
    <location>
        <begin position="90"/>
        <end position="109"/>
    </location>
</feature>
<feature type="transmembrane region" description="Helical" evidence="8">
    <location>
        <begin position="150"/>
        <end position="170"/>
    </location>
</feature>
<organism evidence="10 11">
    <name type="scientific">Halonotius aquaticus</name>
    <dbReference type="NCBI Taxonomy" id="2216978"/>
    <lineage>
        <taxon>Archaea</taxon>
        <taxon>Methanobacteriati</taxon>
        <taxon>Methanobacteriota</taxon>
        <taxon>Stenosarchaea group</taxon>
        <taxon>Halobacteria</taxon>
        <taxon>Halobacteriales</taxon>
        <taxon>Haloferacaceae</taxon>
        <taxon>Halonotius</taxon>
    </lineage>
</organism>
<keyword evidence="4" id="KW-0125">Carotenoid biosynthesis</keyword>
<evidence type="ECO:0000313" key="11">
    <source>
        <dbReference type="Proteomes" id="UP000276588"/>
    </source>
</evidence>
<dbReference type="GO" id="GO:0016117">
    <property type="term" value="P:carotenoid biosynthetic process"/>
    <property type="evidence" value="ECO:0007669"/>
    <property type="project" value="UniProtKB-KW"/>
</dbReference>
<comment type="caution">
    <text evidence="10">The sequence shown here is derived from an EMBL/GenBank/DDBJ whole genome shotgun (WGS) entry which is preliminary data.</text>
</comment>
<gene>
    <name evidence="10" type="ORF">DM826_00995</name>
</gene>
<dbReference type="InterPro" id="IPR017825">
    <property type="entry name" value="Lycopene_cyclase_dom"/>
</dbReference>
<reference evidence="10 11" key="1">
    <citation type="submission" date="2018-06" db="EMBL/GenBank/DDBJ databases">
        <title>Halonotius sp. F13-13 a new haloarchaeeon isolated from a solar saltern from Isla Cristina, Huelva, Spain.</title>
        <authorList>
            <person name="Duran-Viseras A."/>
            <person name="Sanchez-Porro C."/>
            <person name="Ventosa A."/>
        </authorList>
    </citation>
    <scope>NUCLEOTIDE SEQUENCE [LARGE SCALE GENOMIC DNA]</scope>
    <source>
        <strain evidence="10 11">F13-13</strain>
    </source>
</reference>
<feature type="transmembrane region" description="Helical" evidence="8">
    <location>
        <begin position="47"/>
        <end position="70"/>
    </location>
</feature>
<keyword evidence="5 8" id="KW-1133">Transmembrane helix</keyword>
<dbReference type="EMBL" id="QKNY01000003">
    <property type="protein sequence ID" value="RJX44717.1"/>
    <property type="molecule type" value="Genomic_DNA"/>
</dbReference>
<dbReference type="GO" id="GO:0016872">
    <property type="term" value="F:intramolecular lyase activity"/>
    <property type="evidence" value="ECO:0007669"/>
    <property type="project" value="InterPro"/>
</dbReference>
<dbReference type="NCBIfam" id="TIGR03462">
    <property type="entry name" value="CarR_dom_SF"/>
    <property type="match status" value="2"/>
</dbReference>
<dbReference type="Proteomes" id="UP000276588">
    <property type="component" value="Unassembled WGS sequence"/>
</dbReference>
<dbReference type="OrthoDB" id="241129at2157"/>
<protein>
    <submittedName>
        <fullName evidence="10">Lycopene cyclase domain-containing protein</fullName>
    </submittedName>
</protein>
<evidence type="ECO:0000256" key="2">
    <source>
        <dbReference type="ARBA" id="ARBA00004829"/>
    </source>
</evidence>
<dbReference type="Pfam" id="PF18916">
    <property type="entry name" value="Lycopene_cyc"/>
    <property type="match status" value="2"/>
</dbReference>
<evidence type="ECO:0000259" key="9">
    <source>
        <dbReference type="Pfam" id="PF18916"/>
    </source>
</evidence>
<keyword evidence="11" id="KW-1185">Reference proteome</keyword>
<feature type="transmembrane region" description="Helical" evidence="8">
    <location>
        <begin position="121"/>
        <end position="144"/>
    </location>
</feature>
<sequence>MLFYPWVLRQAVPTTYLQFHLVLTLPLLALLWYLTPAYDRIRRRRGAVGLAILVAIAVAYTTPWGSYMIQRGVWWYGEGVVAARLLSIPAGEYLFFGIQTLTVGFYLYWRGFDPSYETGDFAWGPRIAGVGVGVLLFGGGLWMVFQQPSWLYLGGLLAWVGPVVALQWGVGGGYLVRRPRAWIEAALVPTIYLWIIDRWAIGQGLWVLSEQYTTGIAPFGLPIEEILFFLSAGVMTVTGLVLFEWVLDWNDTRTAAAKQ</sequence>
<evidence type="ECO:0000313" key="10">
    <source>
        <dbReference type="EMBL" id="RJX44717.1"/>
    </source>
</evidence>
<feature type="domain" description="Lycopene cyclase" evidence="9">
    <location>
        <begin position="21"/>
        <end position="99"/>
    </location>
</feature>
<feature type="transmembrane region" description="Helical" evidence="8">
    <location>
        <begin position="226"/>
        <end position="247"/>
    </location>
</feature>
<dbReference type="AlphaFoldDB" id="A0A3A6Q299"/>
<keyword evidence="3 8" id="KW-0812">Transmembrane</keyword>
<evidence type="ECO:0000256" key="5">
    <source>
        <dbReference type="ARBA" id="ARBA00022989"/>
    </source>
</evidence>
<comment type="subcellular location">
    <subcellularLocation>
        <location evidence="1">Membrane</location>
        <topology evidence="1">Multi-pass membrane protein</topology>
    </subcellularLocation>
</comment>
<keyword evidence="7" id="KW-0413">Isomerase</keyword>
<dbReference type="GO" id="GO:0016020">
    <property type="term" value="C:membrane"/>
    <property type="evidence" value="ECO:0007669"/>
    <property type="project" value="UniProtKB-SubCell"/>
</dbReference>
<evidence type="ECO:0000256" key="7">
    <source>
        <dbReference type="ARBA" id="ARBA00023235"/>
    </source>
</evidence>
<keyword evidence="6 8" id="KW-0472">Membrane</keyword>
<feature type="transmembrane region" description="Helical" evidence="8">
    <location>
        <begin position="182"/>
        <end position="206"/>
    </location>
</feature>
<evidence type="ECO:0000256" key="4">
    <source>
        <dbReference type="ARBA" id="ARBA00022746"/>
    </source>
</evidence>
<accession>A0A3A6Q299</accession>
<comment type="pathway">
    <text evidence="2">Carotenoid biosynthesis.</text>
</comment>
<evidence type="ECO:0000256" key="8">
    <source>
        <dbReference type="SAM" id="Phobius"/>
    </source>
</evidence>
<feature type="domain" description="Lycopene cyclase" evidence="9">
    <location>
        <begin position="181"/>
        <end position="238"/>
    </location>
</feature>
<dbReference type="GO" id="GO:0045436">
    <property type="term" value="F:lycopene beta cyclase activity"/>
    <property type="evidence" value="ECO:0007669"/>
    <property type="project" value="UniProtKB-ARBA"/>
</dbReference>
<name>A0A3A6Q299_9EURY</name>